<dbReference type="EMBL" id="LPUX01000064">
    <property type="protein sequence ID" value="OAP36427.1"/>
    <property type="molecule type" value="Genomic_DNA"/>
</dbReference>
<evidence type="ECO:0000313" key="3">
    <source>
        <dbReference type="Proteomes" id="UP000094025"/>
    </source>
</evidence>
<feature type="compositionally biased region" description="Basic and acidic residues" evidence="1">
    <location>
        <begin position="54"/>
        <end position="71"/>
    </location>
</feature>
<feature type="region of interest" description="Disordered" evidence="1">
    <location>
        <begin position="1"/>
        <end position="86"/>
    </location>
</feature>
<sequence>MSNPKRDDLTDQPMPSPTWKPDPKEMRVDPKPLPDQAQGSGSEDADEPPARSGMSERREKPTEAGGKDNPVHHTGRVPPKVTDEEL</sequence>
<dbReference type="RefSeq" id="WP_064243653.1">
    <property type="nucleotide sequence ID" value="NZ_LPUX01000064.1"/>
</dbReference>
<dbReference type="Proteomes" id="UP000094025">
    <property type="component" value="Unassembled WGS sequence"/>
</dbReference>
<dbReference type="AlphaFoldDB" id="A0A178XMH7"/>
<evidence type="ECO:0000313" key="2">
    <source>
        <dbReference type="EMBL" id="OAP36427.1"/>
    </source>
</evidence>
<feature type="compositionally biased region" description="Basic and acidic residues" evidence="1">
    <location>
        <begin position="21"/>
        <end position="32"/>
    </location>
</feature>
<proteinExistence type="predicted"/>
<dbReference type="OrthoDB" id="8280297at2"/>
<name>A0A178XMH7_9HYPH</name>
<keyword evidence="3" id="KW-1185">Reference proteome</keyword>
<reference evidence="2 3" key="1">
    <citation type="journal article" date="2016" name="Int. J. Syst. Evol. Microbiol.">
        <title>Ensifer glycinis sp. nov., an novel rhizobial species associated with Glycine spp.</title>
        <authorList>
            <person name="Yan H."/>
            <person name="Yan J."/>
            <person name="Sui X.H."/>
            <person name="Wang E.T."/>
            <person name="Chen W.X."/>
            <person name="Zhang X.X."/>
            <person name="Chen W.F."/>
        </authorList>
    </citation>
    <scope>NUCLEOTIDE SEQUENCE [LARGE SCALE GENOMIC DNA]</scope>
    <source>
        <strain evidence="2 3">CCBAU 23380</strain>
    </source>
</reference>
<gene>
    <name evidence="2" type="ORF">AU381_18110</name>
</gene>
<evidence type="ECO:0000256" key="1">
    <source>
        <dbReference type="SAM" id="MobiDB-lite"/>
    </source>
</evidence>
<accession>A0A178XMH7</accession>
<comment type="caution">
    <text evidence="2">The sequence shown here is derived from an EMBL/GenBank/DDBJ whole genome shotgun (WGS) entry which is preliminary data.</text>
</comment>
<protein>
    <submittedName>
        <fullName evidence="2">Uncharacterized protein</fullName>
    </submittedName>
</protein>
<organism evidence="2 3">
    <name type="scientific">Sinorhizobium glycinis</name>
    <dbReference type="NCBI Taxonomy" id="1472378"/>
    <lineage>
        <taxon>Bacteria</taxon>
        <taxon>Pseudomonadati</taxon>
        <taxon>Pseudomonadota</taxon>
        <taxon>Alphaproteobacteria</taxon>
        <taxon>Hyphomicrobiales</taxon>
        <taxon>Rhizobiaceae</taxon>
        <taxon>Sinorhizobium/Ensifer group</taxon>
        <taxon>Sinorhizobium</taxon>
    </lineage>
</organism>